<keyword evidence="1" id="KW-0812">Transmembrane</keyword>
<dbReference type="InterPro" id="IPR009825">
    <property type="entry name" value="ECF_substrate-spec-like"/>
</dbReference>
<evidence type="ECO:0000313" key="3">
    <source>
        <dbReference type="Proteomes" id="UP001169242"/>
    </source>
</evidence>
<keyword evidence="1" id="KW-0472">Membrane</keyword>
<accession>A0AA42DRS1</accession>
<dbReference type="NCBIfam" id="TIGR04518">
    <property type="entry name" value="ECF_S_folT_fam"/>
    <property type="match status" value="1"/>
</dbReference>
<comment type="caution">
    <text evidence="2">The sequence shown here is derived from an EMBL/GenBank/DDBJ whole genome shotgun (WGS) entry which is preliminary data.</text>
</comment>
<dbReference type="EMBL" id="JAQIFT010000068">
    <property type="protein sequence ID" value="MDA3733866.1"/>
    <property type="molecule type" value="Genomic_DNA"/>
</dbReference>
<keyword evidence="3" id="KW-1185">Reference proteome</keyword>
<evidence type="ECO:0000313" key="2">
    <source>
        <dbReference type="EMBL" id="MDA3733866.1"/>
    </source>
</evidence>
<feature type="transmembrane region" description="Helical" evidence="1">
    <location>
        <begin position="12"/>
        <end position="31"/>
    </location>
</feature>
<name>A0AA42DRS1_9FIRM</name>
<dbReference type="Proteomes" id="UP001169242">
    <property type="component" value="Unassembled WGS sequence"/>
</dbReference>
<proteinExistence type="predicted"/>
<feature type="transmembrane region" description="Helical" evidence="1">
    <location>
        <begin position="43"/>
        <end position="69"/>
    </location>
</feature>
<dbReference type="AlphaFoldDB" id="A0AA42DRS1"/>
<feature type="transmembrane region" description="Helical" evidence="1">
    <location>
        <begin position="106"/>
        <end position="129"/>
    </location>
</feature>
<reference evidence="2" key="1">
    <citation type="journal article" date="2023" name="Int. J. Syst. Evol. Microbiol.">
        <title>&lt;i&gt;Holtiella tumoricola&lt;/i&gt; gen. nov. sp. nov., isolated from a human clinical sample.</title>
        <authorList>
            <person name="Allen-Vercoe E."/>
            <person name="Daigneault M.C."/>
            <person name="Vancuren S.J."/>
            <person name="Cochrane K."/>
            <person name="O'Neal L.L."/>
            <person name="Sankaranarayanan K."/>
            <person name="Lawson P.A."/>
        </authorList>
    </citation>
    <scope>NUCLEOTIDE SEQUENCE</scope>
    <source>
        <strain evidence="2">CC70A</strain>
    </source>
</reference>
<dbReference type="GO" id="GO:0016020">
    <property type="term" value="C:membrane"/>
    <property type="evidence" value="ECO:0007669"/>
    <property type="project" value="InterPro"/>
</dbReference>
<dbReference type="Pfam" id="PF07155">
    <property type="entry name" value="ECF-ribofla_trS"/>
    <property type="match status" value="1"/>
</dbReference>
<protein>
    <submittedName>
        <fullName evidence="2">Folate family ECF transporter S component</fullName>
    </submittedName>
</protein>
<keyword evidence="1" id="KW-1133">Transmembrane helix</keyword>
<feature type="transmembrane region" description="Helical" evidence="1">
    <location>
        <begin position="141"/>
        <end position="162"/>
    </location>
</feature>
<gene>
    <name evidence="2" type="ORF">PBV87_20540</name>
</gene>
<organism evidence="2 3">
    <name type="scientific">Holtiella tumoricola</name>
    <dbReference type="NCBI Taxonomy" id="3018743"/>
    <lineage>
        <taxon>Bacteria</taxon>
        <taxon>Bacillati</taxon>
        <taxon>Bacillota</taxon>
        <taxon>Clostridia</taxon>
        <taxon>Lachnospirales</taxon>
        <taxon>Cellulosilyticaceae</taxon>
        <taxon>Holtiella</taxon>
    </lineage>
</organism>
<evidence type="ECO:0000256" key="1">
    <source>
        <dbReference type="SAM" id="Phobius"/>
    </source>
</evidence>
<dbReference type="InterPro" id="IPR030949">
    <property type="entry name" value="ECF_S_folate_fam"/>
</dbReference>
<sequence>MNNNKTTKMVLLALLIALNIVLVRFGAIYLGPSLRVTFGFIPIVMMGILFGPISAAVGAGIADFIGVILFPTGGAFFPGFTLSAMVTGFIYGKILYGHKLSIKRIVISNLLVIMIVQLLMNSLWLTMLYDKAFFVLISTKIIKSLAMLPIESFMIFLTYKYISPVFVKYAEH</sequence>
<dbReference type="Gene3D" id="1.10.1760.20">
    <property type="match status" value="1"/>
</dbReference>
<feature type="transmembrane region" description="Helical" evidence="1">
    <location>
        <begin position="75"/>
        <end position="94"/>
    </location>
</feature>
<dbReference type="RefSeq" id="WP_053985509.1">
    <property type="nucleotide sequence ID" value="NZ_JAQIFT010000068.1"/>
</dbReference>